<reference evidence="3 4" key="1">
    <citation type="submission" date="2017-09" db="EMBL/GenBank/DDBJ databases">
        <authorList>
            <person name="Ehlers B."/>
            <person name="Leendertz F.H."/>
        </authorList>
    </citation>
    <scope>NUCLEOTIDE SEQUENCE [LARGE SCALE GENOMIC DNA]</scope>
    <source>
        <strain evidence="3 4">CGMCC 4.7095</strain>
    </source>
</reference>
<evidence type="ECO:0000259" key="2">
    <source>
        <dbReference type="Pfam" id="PF00144"/>
    </source>
</evidence>
<dbReference type="InterPro" id="IPR012338">
    <property type="entry name" value="Beta-lactam/transpept-like"/>
</dbReference>
<keyword evidence="4" id="KW-1185">Reference proteome</keyword>
<accession>A0A286E068</accession>
<feature type="domain" description="Beta-lactamase-related" evidence="2">
    <location>
        <begin position="59"/>
        <end position="379"/>
    </location>
</feature>
<sequence>MASAHTPSARRRFRTAALLSILALALPAVLVAAAPAPREGGRDDGLAPVQRAADAIVDFGVTGVQVRVTDADGATRTVTSGVADVTTGEPVSPVGYLRAGSVTKTFVSAVVLQLVAEGRLTLEDPVERWLPDLLAGPDFDGRAITIRQLLQHTSGLEDYDDPELGSEEYYREHRDDVADPAETVAATVANGPLFPPGTGWAYSNTGYVVVGMVIEEVTGHHWAKEVHDRLIRPLGLADTYWPGYAPTLPDPHATGYQVFEPGGSLVDVTRLVLPEASGSLISTTADLERFLRALFGGEVLDAPQLREMLRTVPVAGEGYEEAWPGGAEYGLGVFRVGFTSCPGHYWHSGGDVEGAMTRTGITDSGRRSVSAFLSTQVRDSMESLVEQNHRANALLESALCGGD</sequence>
<evidence type="ECO:0000313" key="4">
    <source>
        <dbReference type="Proteomes" id="UP000219072"/>
    </source>
</evidence>
<dbReference type="PROSITE" id="PS51318">
    <property type="entry name" value="TAT"/>
    <property type="match status" value="1"/>
</dbReference>
<name>A0A286E068_9ACTN</name>
<dbReference type="GO" id="GO:0004180">
    <property type="term" value="F:carboxypeptidase activity"/>
    <property type="evidence" value="ECO:0007669"/>
    <property type="project" value="UniProtKB-KW"/>
</dbReference>
<protein>
    <submittedName>
        <fullName evidence="3">D-alanyl-D-alanine carboxypeptidase</fullName>
    </submittedName>
</protein>
<dbReference type="SUPFAM" id="SSF56601">
    <property type="entry name" value="beta-lactamase/transpeptidase-like"/>
    <property type="match status" value="1"/>
</dbReference>
<dbReference type="Gene3D" id="3.40.710.10">
    <property type="entry name" value="DD-peptidase/beta-lactamase superfamily"/>
    <property type="match status" value="1"/>
</dbReference>
<dbReference type="OrthoDB" id="5177574at2"/>
<proteinExistence type="predicted"/>
<keyword evidence="3" id="KW-0378">Hydrolase</keyword>
<evidence type="ECO:0000256" key="1">
    <source>
        <dbReference type="SAM" id="SignalP"/>
    </source>
</evidence>
<dbReference type="AlphaFoldDB" id="A0A286E068"/>
<dbReference type="EMBL" id="OCNE01000016">
    <property type="protein sequence ID" value="SOD64311.1"/>
    <property type="molecule type" value="Genomic_DNA"/>
</dbReference>
<dbReference type="PANTHER" id="PTHR46825">
    <property type="entry name" value="D-ALANYL-D-ALANINE-CARBOXYPEPTIDASE/ENDOPEPTIDASE AMPH"/>
    <property type="match status" value="1"/>
</dbReference>
<dbReference type="InterPro" id="IPR006311">
    <property type="entry name" value="TAT_signal"/>
</dbReference>
<dbReference type="Proteomes" id="UP000219072">
    <property type="component" value="Unassembled WGS sequence"/>
</dbReference>
<dbReference type="RefSeq" id="WP_097232751.1">
    <property type="nucleotide sequence ID" value="NZ_OCNE01000016.1"/>
</dbReference>
<dbReference type="Pfam" id="PF00144">
    <property type="entry name" value="Beta-lactamase"/>
    <property type="match status" value="1"/>
</dbReference>
<dbReference type="InterPro" id="IPR050491">
    <property type="entry name" value="AmpC-like"/>
</dbReference>
<organism evidence="3 4">
    <name type="scientific">Streptomyces zhaozhouensis</name>
    <dbReference type="NCBI Taxonomy" id="1300267"/>
    <lineage>
        <taxon>Bacteria</taxon>
        <taxon>Bacillati</taxon>
        <taxon>Actinomycetota</taxon>
        <taxon>Actinomycetes</taxon>
        <taxon>Kitasatosporales</taxon>
        <taxon>Streptomycetaceae</taxon>
        <taxon>Streptomyces</taxon>
    </lineage>
</organism>
<dbReference type="InterPro" id="IPR001466">
    <property type="entry name" value="Beta-lactam-related"/>
</dbReference>
<feature type="signal peptide" evidence="1">
    <location>
        <begin position="1"/>
        <end position="32"/>
    </location>
</feature>
<gene>
    <name evidence="3" type="ORF">SAMN06297387_11635</name>
</gene>
<keyword evidence="3" id="KW-0645">Protease</keyword>
<feature type="chain" id="PRO_5039232445" evidence="1">
    <location>
        <begin position="33"/>
        <end position="403"/>
    </location>
</feature>
<keyword evidence="3" id="KW-0121">Carboxypeptidase</keyword>
<keyword evidence="1" id="KW-0732">Signal</keyword>
<evidence type="ECO:0000313" key="3">
    <source>
        <dbReference type="EMBL" id="SOD64311.1"/>
    </source>
</evidence>
<dbReference type="PANTHER" id="PTHR46825:SF7">
    <property type="entry name" value="D-ALANYL-D-ALANINE CARBOXYPEPTIDASE"/>
    <property type="match status" value="1"/>
</dbReference>